<protein>
    <submittedName>
        <fullName evidence="11">2Fe-2S iron-sulfur cluster-binding protein</fullName>
    </submittedName>
</protein>
<evidence type="ECO:0000259" key="10">
    <source>
        <dbReference type="PROSITE" id="PS51384"/>
    </source>
</evidence>
<gene>
    <name evidence="11" type="ORF">ACFYU5_26410</name>
</gene>
<dbReference type="PRINTS" id="PR00371">
    <property type="entry name" value="FPNCR"/>
</dbReference>
<proteinExistence type="predicted"/>
<dbReference type="PROSITE" id="PS00197">
    <property type="entry name" value="2FE2S_FER_1"/>
    <property type="match status" value="1"/>
</dbReference>
<evidence type="ECO:0000256" key="4">
    <source>
        <dbReference type="ARBA" id="ARBA00022723"/>
    </source>
</evidence>
<keyword evidence="3" id="KW-0001">2Fe-2S</keyword>
<dbReference type="Gene3D" id="3.10.20.30">
    <property type="match status" value="1"/>
</dbReference>
<dbReference type="CDD" id="cd00207">
    <property type="entry name" value="fer2"/>
    <property type="match status" value="1"/>
</dbReference>
<comment type="cofactor">
    <cofactor evidence="1">
        <name>FAD</name>
        <dbReference type="ChEBI" id="CHEBI:57692"/>
    </cofactor>
</comment>
<evidence type="ECO:0000256" key="5">
    <source>
        <dbReference type="ARBA" id="ARBA00022827"/>
    </source>
</evidence>
<keyword evidence="2" id="KW-0285">Flavoprotein</keyword>
<dbReference type="SUPFAM" id="SSF63380">
    <property type="entry name" value="Riboflavin synthase domain-like"/>
    <property type="match status" value="1"/>
</dbReference>
<dbReference type="InterPro" id="IPR039261">
    <property type="entry name" value="FNR_nucleotide-bd"/>
</dbReference>
<evidence type="ECO:0000313" key="12">
    <source>
        <dbReference type="Proteomes" id="UP001601442"/>
    </source>
</evidence>
<dbReference type="InterPro" id="IPR017938">
    <property type="entry name" value="Riboflavin_synthase-like_b-brl"/>
</dbReference>
<keyword evidence="4" id="KW-0479">Metal-binding</keyword>
<dbReference type="Gene3D" id="2.40.30.10">
    <property type="entry name" value="Translation factors"/>
    <property type="match status" value="1"/>
</dbReference>
<dbReference type="PROSITE" id="PS51384">
    <property type="entry name" value="FAD_FR"/>
    <property type="match status" value="1"/>
</dbReference>
<evidence type="ECO:0000256" key="2">
    <source>
        <dbReference type="ARBA" id="ARBA00022630"/>
    </source>
</evidence>
<dbReference type="SUPFAM" id="SSF52343">
    <property type="entry name" value="Ferredoxin reductase-like, C-terminal NADP-linked domain"/>
    <property type="match status" value="1"/>
</dbReference>
<reference evidence="11 12" key="1">
    <citation type="submission" date="2024-10" db="EMBL/GenBank/DDBJ databases">
        <title>The Natural Products Discovery Center: Release of the First 8490 Sequenced Strains for Exploring Actinobacteria Biosynthetic Diversity.</title>
        <authorList>
            <person name="Kalkreuter E."/>
            <person name="Kautsar S.A."/>
            <person name="Yang D."/>
            <person name="Bader C.D."/>
            <person name="Teijaro C.N."/>
            <person name="Fluegel L."/>
            <person name="Davis C.M."/>
            <person name="Simpson J.R."/>
            <person name="Lauterbach L."/>
            <person name="Steele A.D."/>
            <person name="Gui C."/>
            <person name="Meng S."/>
            <person name="Li G."/>
            <person name="Viehrig K."/>
            <person name="Ye F."/>
            <person name="Su P."/>
            <person name="Kiefer A.F."/>
            <person name="Nichols A."/>
            <person name="Cepeda A.J."/>
            <person name="Yan W."/>
            <person name="Fan B."/>
            <person name="Jiang Y."/>
            <person name="Adhikari A."/>
            <person name="Zheng C.-J."/>
            <person name="Schuster L."/>
            <person name="Cowan T.M."/>
            <person name="Smanski M.J."/>
            <person name="Chevrette M.G."/>
            <person name="De Carvalho L.P.S."/>
            <person name="Shen B."/>
        </authorList>
    </citation>
    <scope>NUCLEOTIDE SEQUENCE [LARGE SCALE GENOMIC DNA]</scope>
    <source>
        <strain evidence="11 12">NPDC004119</strain>
    </source>
</reference>
<evidence type="ECO:0000256" key="6">
    <source>
        <dbReference type="ARBA" id="ARBA00023002"/>
    </source>
</evidence>
<dbReference type="Pfam" id="PF00111">
    <property type="entry name" value="Fer2"/>
    <property type="match status" value="1"/>
</dbReference>
<keyword evidence="6" id="KW-0560">Oxidoreductase</keyword>
<dbReference type="PANTHER" id="PTHR47354:SF8">
    <property type="entry name" value="1,2-PHENYLACETYL-COA EPOXIDASE, SUBUNIT E"/>
    <property type="match status" value="1"/>
</dbReference>
<dbReference type="SUPFAM" id="SSF54292">
    <property type="entry name" value="2Fe-2S ferredoxin-like"/>
    <property type="match status" value="1"/>
</dbReference>
<dbReference type="EMBL" id="JBIAMT010000005">
    <property type="protein sequence ID" value="MFF0499961.1"/>
    <property type="molecule type" value="Genomic_DNA"/>
</dbReference>
<dbReference type="InterPro" id="IPR036010">
    <property type="entry name" value="2Fe-2S_ferredoxin-like_sf"/>
</dbReference>
<sequence>MPDNARNPKVRSLTVIDVVDETPDAKSIVFGIPPAERDRFTYQPGQFLTLRIPSERTGSVARCYSLASSPATDDNLIVTVKRTADGYGSNWLCDNVAPGTVLDVLPPSGHFTPTSLDTDMLLFAGGSGITPIFSILRSALTNGRARITLLYANRDERSVIFAERLRELAEKYPDRLTVLHWLESLQGHPQPGVVRALAAQHQQRHAFICGPGPFMRAVSDTLAAAGMAHERIHMEIYSSLSGNPFDDEAAPVATAEADTPTVPATIELDGDVHQIDWPVTVPLVDALLARGIEAPYMCRDGECGACQATVTCGAVRMLRNDLLGEDDVADGYVLTCQAVPDGDSEIHIAY</sequence>
<dbReference type="InterPro" id="IPR050415">
    <property type="entry name" value="MRET"/>
</dbReference>
<feature type="domain" description="FAD-binding FR-type" evidence="10">
    <location>
        <begin position="8"/>
        <end position="114"/>
    </location>
</feature>
<dbReference type="CDD" id="cd06214">
    <property type="entry name" value="PA_degradation_oxidoreductase_like"/>
    <property type="match status" value="1"/>
</dbReference>
<evidence type="ECO:0000313" key="11">
    <source>
        <dbReference type="EMBL" id="MFF0499961.1"/>
    </source>
</evidence>
<evidence type="ECO:0000256" key="1">
    <source>
        <dbReference type="ARBA" id="ARBA00001974"/>
    </source>
</evidence>
<evidence type="ECO:0000256" key="7">
    <source>
        <dbReference type="ARBA" id="ARBA00023004"/>
    </source>
</evidence>
<dbReference type="InterPro" id="IPR001709">
    <property type="entry name" value="Flavoprot_Pyr_Nucl_cyt_Rdtase"/>
</dbReference>
<dbReference type="PANTHER" id="PTHR47354">
    <property type="entry name" value="NADH OXIDOREDUCTASE HCR"/>
    <property type="match status" value="1"/>
</dbReference>
<keyword evidence="5" id="KW-0274">FAD</keyword>
<name>A0ABW6P9Z8_9NOCA</name>
<dbReference type="InterPro" id="IPR001041">
    <property type="entry name" value="2Fe-2S_ferredoxin-type"/>
</dbReference>
<dbReference type="RefSeq" id="WP_194805487.1">
    <property type="nucleotide sequence ID" value="NZ_JBIAMT010000005.1"/>
</dbReference>
<organism evidence="11 12">
    <name type="scientific">Nocardia aobensis</name>
    <dbReference type="NCBI Taxonomy" id="257277"/>
    <lineage>
        <taxon>Bacteria</taxon>
        <taxon>Bacillati</taxon>
        <taxon>Actinomycetota</taxon>
        <taxon>Actinomycetes</taxon>
        <taxon>Mycobacteriales</taxon>
        <taxon>Nocardiaceae</taxon>
        <taxon>Nocardia</taxon>
    </lineage>
</organism>
<evidence type="ECO:0000256" key="8">
    <source>
        <dbReference type="ARBA" id="ARBA00023014"/>
    </source>
</evidence>
<dbReference type="Proteomes" id="UP001601442">
    <property type="component" value="Unassembled WGS sequence"/>
</dbReference>
<dbReference type="InterPro" id="IPR008333">
    <property type="entry name" value="Cbr1-like_FAD-bd_dom"/>
</dbReference>
<evidence type="ECO:0000259" key="9">
    <source>
        <dbReference type="PROSITE" id="PS51085"/>
    </source>
</evidence>
<accession>A0ABW6P9Z8</accession>
<dbReference type="InterPro" id="IPR017927">
    <property type="entry name" value="FAD-bd_FR_type"/>
</dbReference>
<dbReference type="PROSITE" id="PS51085">
    <property type="entry name" value="2FE2S_FER_2"/>
    <property type="match status" value="1"/>
</dbReference>
<keyword evidence="8" id="KW-0411">Iron-sulfur</keyword>
<dbReference type="PRINTS" id="PR00409">
    <property type="entry name" value="PHDIOXRDTASE"/>
</dbReference>
<dbReference type="InterPro" id="IPR001433">
    <property type="entry name" value="OxRdtase_FAD/NAD-bd"/>
</dbReference>
<dbReference type="InterPro" id="IPR012675">
    <property type="entry name" value="Beta-grasp_dom_sf"/>
</dbReference>
<keyword evidence="7" id="KW-0408">Iron</keyword>
<keyword evidence="12" id="KW-1185">Reference proteome</keyword>
<dbReference type="InterPro" id="IPR006058">
    <property type="entry name" value="2Fe2S_fd_BS"/>
</dbReference>
<dbReference type="Pfam" id="PF00175">
    <property type="entry name" value="NAD_binding_1"/>
    <property type="match status" value="1"/>
</dbReference>
<feature type="domain" description="2Fe-2S ferredoxin-type" evidence="9">
    <location>
        <begin position="262"/>
        <end position="350"/>
    </location>
</feature>
<evidence type="ECO:0000256" key="3">
    <source>
        <dbReference type="ARBA" id="ARBA00022714"/>
    </source>
</evidence>
<dbReference type="Pfam" id="PF00970">
    <property type="entry name" value="FAD_binding_6"/>
    <property type="match status" value="1"/>
</dbReference>
<comment type="caution">
    <text evidence="11">The sequence shown here is derived from an EMBL/GenBank/DDBJ whole genome shotgun (WGS) entry which is preliminary data.</text>
</comment>
<dbReference type="Gene3D" id="3.40.50.80">
    <property type="entry name" value="Nucleotide-binding domain of ferredoxin-NADP reductase (FNR) module"/>
    <property type="match status" value="1"/>
</dbReference>